<dbReference type="EMBL" id="JAJNBZ010000001">
    <property type="protein sequence ID" value="MCE5168238.1"/>
    <property type="molecule type" value="Genomic_DNA"/>
</dbReference>
<organism evidence="2 3">
    <name type="scientific">Paenibacillus profundus</name>
    <dbReference type="NCBI Taxonomy" id="1173085"/>
    <lineage>
        <taxon>Bacteria</taxon>
        <taxon>Bacillati</taxon>
        <taxon>Bacillota</taxon>
        <taxon>Bacilli</taxon>
        <taxon>Bacillales</taxon>
        <taxon>Paenibacillaceae</taxon>
        <taxon>Paenibacillus</taxon>
    </lineage>
</organism>
<dbReference type="PANTHER" id="PTHR34599:SF1">
    <property type="entry name" value="PHOSPHATIDIC ACID PHOSPHATASE TYPE 2_HALOPEROXIDASE DOMAIN-CONTAINING PROTEIN"/>
    <property type="match status" value="1"/>
</dbReference>
<dbReference type="Pfam" id="PF01569">
    <property type="entry name" value="PAP2"/>
    <property type="match status" value="1"/>
</dbReference>
<evidence type="ECO:0000313" key="2">
    <source>
        <dbReference type="EMBL" id="MCE5168238.1"/>
    </source>
</evidence>
<protein>
    <submittedName>
        <fullName evidence="2">Vanadium-dependent haloperoxidase</fullName>
    </submittedName>
</protein>
<feature type="domain" description="Phosphatidic acid phosphatase type 2/haloperoxidase" evidence="1">
    <location>
        <begin position="389"/>
        <end position="500"/>
    </location>
</feature>
<keyword evidence="3" id="KW-1185">Reference proteome</keyword>
<gene>
    <name evidence="2" type="ORF">LQV63_02755</name>
</gene>
<evidence type="ECO:0000259" key="1">
    <source>
        <dbReference type="Pfam" id="PF01569"/>
    </source>
</evidence>
<name>A0ABS8Y8W6_9BACL</name>
<dbReference type="InterPro" id="IPR016119">
    <property type="entry name" value="Br/Cl_peroxidase_C"/>
</dbReference>
<dbReference type="InterPro" id="IPR052559">
    <property type="entry name" value="V-haloperoxidase"/>
</dbReference>
<dbReference type="PANTHER" id="PTHR34599">
    <property type="entry name" value="PEROXIDASE-RELATED"/>
    <property type="match status" value="1"/>
</dbReference>
<proteinExistence type="predicted"/>
<evidence type="ECO:0000313" key="3">
    <source>
        <dbReference type="Proteomes" id="UP001199916"/>
    </source>
</evidence>
<dbReference type="Gene3D" id="1.10.606.10">
    <property type="entry name" value="Vanadium-containing Chloroperoxidase, domain 2"/>
    <property type="match status" value="1"/>
</dbReference>
<dbReference type="InterPro" id="IPR036938">
    <property type="entry name" value="PAP2/HPO_sf"/>
</dbReference>
<sequence>MPVSKTSKGNGTIKPRQACLIGPLNSCERRRKALRIRTTVAQLQDRLPSPDHPCNGDESRYPNKIGSFTKGLPHNGLGEVDLNAYHAFIAALKTGKDFESIPLGGVVKIVNPQASYAFDLVGPDSHHLGIASPPAFSSSWEASEMAEVYWQALTRDVPFTDYDTHPLTLGAASDLTVFSDFRGPKVNGAVTTGSLFRGDTPGDIAGPYISQFLWKDIPFGATTVVQRYRTTIAGDDHMTSYEEWLRIQNGSSPNAPNVHDPISRYIRNGRDLGEYVHVDFSYQSVLSACLILLSYGKNALDPANPYFNSATQSGFSTFGAPYVLDWVARTARSALDAAWFQKFLVHRRLRPEEFGGCVHNQLTGAANYEINSELLDSQAVSETFNKFGSYLLPAAYAEGSPIHPAYPSGHACLAGAGVTVLKAFFNESFPIPHPVAASSDGLSLLPYLGSLLTIGGELNKFAANIALGRDAAGIHWRSDGIEGLKLGEAVAIGMLQDYKKTYHEDFCGFSLTRFDGTTITIG</sequence>
<dbReference type="InterPro" id="IPR000326">
    <property type="entry name" value="PAP2/HPO"/>
</dbReference>
<comment type="caution">
    <text evidence="2">The sequence shown here is derived from an EMBL/GenBank/DDBJ whole genome shotgun (WGS) entry which is preliminary data.</text>
</comment>
<reference evidence="2 3" key="1">
    <citation type="submission" date="2021-11" db="EMBL/GenBank/DDBJ databases">
        <title>Draft genome sequence of Paenibacillus profundus YoMME, a new Gram-positive bacteria with exoelectrogenic properties.</title>
        <authorList>
            <person name="Hubenova Y."/>
            <person name="Hubenova E."/>
            <person name="Manasiev Y."/>
            <person name="Peykov S."/>
            <person name="Mitov M."/>
        </authorList>
    </citation>
    <scope>NUCLEOTIDE SEQUENCE [LARGE SCALE GENOMIC DNA]</scope>
    <source>
        <strain evidence="2 3">YoMME</strain>
    </source>
</reference>
<dbReference type="SUPFAM" id="SSF48317">
    <property type="entry name" value="Acid phosphatase/Vanadium-dependent haloperoxidase"/>
    <property type="match status" value="1"/>
</dbReference>
<accession>A0ABS8Y8W6</accession>
<dbReference type="Proteomes" id="UP001199916">
    <property type="component" value="Unassembled WGS sequence"/>
</dbReference>
<dbReference type="RefSeq" id="WP_233695569.1">
    <property type="nucleotide sequence ID" value="NZ_JAJNBZ010000001.1"/>
</dbReference>
<dbReference type="CDD" id="cd03398">
    <property type="entry name" value="PAP2_haloperoxidase"/>
    <property type="match status" value="1"/>
</dbReference>